<evidence type="ECO:0000259" key="1">
    <source>
        <dbReference type="Pfam" id="PF20152"/>
    </source>
</evidence>
<evidence type="ECO:0000313" key="2">
    <source>
        <dbReference type="EMBL" id="KIO09689.1"/>
    </source>
</evidence>
<organism evidence="2 3">
    <name type="scientific">Pisolithus tinctorius Marx 270</name>
    <dbReference type="NCBI Taxonomy" id="870435"/>
    <lineage>
        <taxon>Eukaryota</taxon>
        <taxon>Fungi</taxon>
        <taxon>Dikarya</taxon>
        <taxon>Basidiomycota</taxon>
        <taxon>Agaricomycotina</taxon>
        <taxon>Agaricomycetes</taxon>
        <taxon>Agaricomycetidae</taxon>
        <taxon>Boletales</taxon>
        <taxon>Sclerodermatineae</taxon>
        <taxon>Pisolithaceae</taxon>
        <taxon>Pisolithus</taxon>
    </lineage>
</organism>
<accession>A0A0C3PMU4</accession>
<dbReference type="InterPro" id="IPR045339">
    <property type="entry name" value="DUF6534"/>
</dbReference>
<feature type="domain" description="DUF6534" evidence="1">
    <location>
        <begin position="6"/>
        <end position="34"/>
    </location>
</feature>
<proteinExistence type="predicted"/>
<dbReference type="Pfam" id="PF20152">
    <property type="entry name" value="DUF6534"/>
    <property type="match status" value="1"/>
</dbReference>
<dbReference type="Proteomes" id="UP000054217">
    <property type="component" value="Unassembled WGS sequence"/>
</dbReference>
<evidence type="ECO:0000313" key="3">
    <source>
        <dbReference type="Proteomes" id="UP000054217"/>
    </source>
</evidence>
<dbReference type="EMBL" id="KN831954">
    <property type="protein sequence ID" value="KIO09689.1"/>
    <property type="molecule type" value="Genomic_DNA"/>
</dbReference>
<dbReference type="HOGENOM" id="CLU_2776938_0_0_1"/>
<keyword evidence="3" id="KW-1185">Reference proteome</keyword>
<reference evidence="2 3" key="1">
    <citation type="submission" date="2014-04" db="EMBL/GenBank/DDBJ databases">
        <authorList>
            <consortium name="DOE Joint Genome Institute"/>
            <person name="Kuo A."/>
            <person name="Kohler A."/>
            <person name="Costa M.D."/>
            <person name="Nagy L.G."/>
            <person name="Floudas D."/>
            <person name="Copeland A."/>
            <person name="Barry K.W."/>
            <person name="Cichocki N."/>
            <person name="Veneault-Fourrey C."/>
            <person name="LaButti K."/>
            <person name="Lindquist E.A."/>
            <person name="Lipzen A."/>
            <person name="Lundell T."/>
            <person name="Morin E."/>
            <person name="Murat C."/>
            <person name="Sun H."/>
            <person name="Tunlid A."/>
            <person name="Henrissat B."/>
            <person name="Grigoriev I.V."/>
            <person name="Hibbett D.S."/>
            <person name="Martin F."/>
            <person name="Nordberg H.P."/>
            <person name="Cantor M.N."/>
            <person name="Hua S.X."/>
        </authorList>
    </citation>
    <scope>NUCLEOTIDE SEQUENCE [LARGE SCALE GENOMIC DNA]</scope>
    <source>
        <strain evidence="2 3">Marx 270</strain>
    </source>
</reference>
<protein>
    <recommendedName>
        <fullName evidence="1">DUF6534 domain-containing protein</fullName>
    </recommendedName>
</protein>
<dbReference type="InParanoid" id="A0A0C3PMU4"/>
<dbReference type="OrthoDB" id="2743740at2759"/>
<gene>
    <name evidence="2" type="ORF">M404DRAFT_996528</name>
</gene>
<name>A0A0C3PMU4_PISTI</name>
<dbReference type="AlphaFoldDB" id="A0A0C3PMU4"/>
<sequence>MSIDHRDTLAMGLDFIIGKLYTNSLLASLNTRQYLQSRVLGSGPNERINVVHLVKLPKLSEEREHHVHA</sequence>
<reference evidence="3" key="2">
    <citation type="submission" date="2015-01" db="EMBL/GenBank/DDBJ databases">
        <title>Evolutionary Origins and Diversification of the Mycorrhizal Mutualists.</title>
        <authorList>
            <consortium name="DOE Joint Genome Institute"/>
            <consortium name="Mycorrhizal Genomics Consortium"/>
            <person name="Kohler A."/>
            <person name="Kuo A."/>
            <person name="Nagy L.G."/>
            <person name="Floudas D."/>
            <person name="Copeland A."/>
            <person name="Barry K.W."/>
            <person name="Cichocki N."/>
            <person name="Veneault-Fourrey C."/>
            <person name="LaButti K."/>
            <person name="Lindquist E.A."/>
            <person name="Lipzen A."/>
            <person name="Lundell T."/>
            <person name="Morin E."/>
            <person name="Murat C."/>
            <person name="Riley R."/>
            <person name="Ohm R."/>
            <person name="Sun H."/>
            <person name="Tunlid A."/>
            <person name="Henrissat B."/>
            <person name="Grigoriev I.V."/>
            <person name="Hibbett D.S."/>
            <person name="Martin F."/>
        </authorList>
    </citation>
    <scope>NUCLEOTIDE SEQUENCE [LARGE SCALE GENOMIC DNA]</scope>
    <source>
        <strain evidence="3">Marx 270</strain>
    </source>
</reference>